<reference evidence="1 2" key="1">
    <citation type="submission" date="2016-08" db="EMBL/GenBank/DDBJ databases">
        <authorList>
            <person name="Seilhamer J.J."/>
        </authorList>
    </citation>
    <scope>NUCLEOTIDE SEQUENCE [LARGE SCALE GENOMIC DNA]</scope>
    <source>
        <strain evidence="1 2">IEBC_T61001</strain>
    </source>
</reference>
<dbReference type="AlphaFoldDB" id="A0A1C3ZGZ7"/>
<dbReference type="Proteomes" id="UP000195991">
    <property type="component" value="Unassembled WGS sequence"/>
</dbReference>
<evidence type="ECO:0000313" key="2">
    <source>
        <dbReference type="Proteomes" id="UP000195991"/>
    </source>
</evidence>
<evidence type="ECO:0000313" key="1">
    <source>
        <dbReference type="EMBL" id="SCB81687.1"/>
    </source>
</evidence>
<gene>
    <name evidence="1" type="ORF">BTT61001_00265</name>
</gene>
<name>A0A1C3ZGZ7_BACTU</name>
<dbReference type="EMBL" id="FMBI01000014">
    <property type="protein sequence ID" value="SCB81687.1"/>
    <property type="molecule type" value="Genomic_DNA"/>
</dbReference>
<proteinExistence type="predicted"/>
<protein>
    <submittedName>
        <fullName evidence="1">Uncharacterized protein</fullName>
    </submittedName>
</protein>
<accession>A0A1C3ZGZ7</accession>
<sequence>MINMQLSLPSYHVIKNL</sequence>
<organism evidence="1 2">
    <name type="scientific">Bacillus thuringiensis</name>
    <dbReference type="NCBI Taxonomy" id="1428"/>
    <lineage>
        <taxon>Bacteria</taxon>
        <taxon>Bacillati</taxon>
        <taxon>Bacillota</taxon>
        <taxon>Bacilli</taxon>
        <taxon>Bacillales</taxon>
        <taxon>Bacillaceae</taxon>
        <taxon>Bacillus</taxon>
        <taxon>Bacillus cereus group</taxon>
    </lineage>
</organism>